<dbReference type="InterPro" id="IPR022689">
    <property type="entry name" value="Iron_dep_repressor"/>
</dbReference>
<comment type="similarity">
    <text evidence="1">Belongs to the DtxR/MntR family.</text>
</comment>
<dbReference type="InterPro" id="IPR001367">
    <property type="entry name" value="Fe_dep_repressor"/>
</dbReference>
<dbReference type="SUPFAM" id="SSF46785">
    <property type="entry name" value="Winged helix' DNA-binding domain"/>
    <property type="match status" value="1"/>
</dbReference>
<keyword evidence="3" id="KW-0238">DNA-binding</keyword>
<dbReference type="GO" id="GO:0003700">
    <property type="term" value="F:DNA-binding transcription factor activity"/>
    <property type="evidence" value="ECO:0007669"/>
    <property type="project" value="InterPro"/>
</dbReference>
<accession>M5AC36</accession>
<dbReference type="InterPro" id="IPR036388">
    <property type="entry name" value="WH-like_DNA-bd_sf"/>
</dbReference>
<dbReference type="InterPro" id="IPR036390">
    <property type="entry name" value="WH_DNA-bd_sf"/>
</dbReference>
<dbReference type="HOGENOM" id="CLU_069532_0_2_9"/>
<dbReference type="PANTHER" id="PTHR33238">
    <property type="entry name" value="IRON (METAL) DEPENDENT REPRESSOR, DTXR FAMILY"/>
    <property type="match status" value="1"/>
</dbReference>
<dbReference type="AlphaFoldDB" id="M5AC36"/>
<dbReference type="GO" id="GO:0046914">
    <property type="term" value="F:transition metal ion binding"/>
    <property type="evidence" value="ECO:0007669"/>
    <property type="project" value="InterPro"/>
</dbReference>
<name>M5AC36_LEVBR</name>
<dbReference type="EMBL" id="AP012167">
    <property type="protein sequence ID" value="BAN05857.1"/>
    <property type="molecule type" value="Genomic_DNA"/>
</dbReference>
<dbReference type="KEGG" id="lbk:LVISKB_0222"/>
<dbReference type="Gene3D" id="1.10.10.10">
    <property type="entry name" value="Winged helix-like DNA-binding domain superfamily/Winged helix DNA-binding domain"/>
    <property type="match status" value="1"/>
</dbReference>
<dbReference type="GO" id="GO:0046983">
    <property type="term" value="F:protein dimerization activity"/>
    <property type="evidence" value="ECO:0007669"/>
    <property type="project" value="InterPro"/>
</dbReference>
<evidence type="ECO:0000259" key="5">
    <source>
        <dbReference type="PROSITE" id="PS50944"/>
    </source>
</evidence>
<dbReference type="SUPFAM" id="SSF47979">
    <property type="entry name" value="Iron-dependent repressor protein, dimerization domain"/>
    <property type="match status" value="1"/>
</dbReference>
<dbReference type="SMART" id="SM00529">
    <property type="entry name" value="HTH_DTXR"/>
    <property type="match status" value="1"/>
</dbReference>
<dbReference type="PATRIC" id="fig|1001583.3.peg.218"/>
<organism evidence="6 7">
    <name type="scientific">Levilactobacillus brevis KB290</name>
    <dbReference type="NCBI Taxonomy" id="1001583"/>
    <lineage>
        <taxon>Bacteria</taxon>
        <taxon>Bacillati</taxon>
        <taxon>Bacillota</taxon>
        <taxon>Bacilli</taxon>
        <taxon>Lactobacillales</taxon>
        <taxon>Lactobacillaceae</taxon>
        <taxon>Levilactobacillus</taxon>
    </lineage>
</organism>
<dbReference type="GO" id="GO:0003677">
    <property type="term" value="F:DNA binding"/>
    <property type="evidence" value="ECO:0007669"/>
    <property type="project" value="UniProtKB-KW"/>
</dbReference>
<evidence type="ECO:0000256" key="4">
    <source>
        <dbReference type="ARBA" id="ARBA00023163"/>
    </source>
</evidence>
<dbReference type="Pfam" id="PF02742">
    <property type="entry name" value="Fe_dep_repr_C"/>
    <property type="match status" value="1"/>
</dbReference>
<sequence length="231" mass="26137">MVGLLTSLALGGVTTMLNHHTYLKIIAECNFARPRVSNKQIIAFANVSPATVTEMTRQLQKCGLVNRHRYTGVTLTDQGRELATRLLYKYRLCEVFLAQHLHLPLSQIPEQAWQMADTLEPPTVTALATFLDHPQQSPFGGDMTTDLLNDATVMPLSQLSDRTPTKLVSYLETPSLVAYFQHCHLTINQPLWLLRRDEDLNFLYLETTAHEEIIVNLSAADYLYVQKKPTN</sequence>
<evidence type="ECO:0000313" key="7">
    <source>
        <dbReference type="Proteomes" id="UP000012042"/>
    </source>
</evidence>
<gene>
    <name evidence="6" type="ORF">LVISKB_0222</name>
</gene>
<dbReference type="InterPro" id="IPR050536">
    <property type="entry name" value="DtxR_MntR_Metal-Reg"/>
</dbReference>
<dbReference type="InterPro" id="IPR022687">
    <property type="entry name" value="HTH_DTXR"/>
</dbReference>
<dbReference type="Pfam" id="PF01325">
    <property type="entry name" value="Fe_dep_repress"/>
    <property type="match status" value="1"/>
</dbReference>
<evidence type="ECO:0000256" key="1">
    <source>
        <dbReference type="ARBA" id="ARBA00007871"/>
    </source>
</evidence>
<proteinExistence type="inferred from homology"/>
<dbReference type="InterPro" id="IPR036421">
    <property type="entry name" value="Fe_dep_repressor_sf"/>
</dbReference>
<evidence type="ECO:0000313" key="6">
    <source>
        <dbReference type="EMBL" id="BAN05857.1"/>
    </source>
</evidence>
<dbReference type="Proteomes" id="UP000012042">
    <property type="component" value="Chromosome"/>
</dbReference>
<evidence type="ECO:0000256" key="3">
    <source>
        <dbReference type="ARBA" id="ARBA00023125"/>
    </source>
</evidence>
<keyword evidence="4" id="KW-0804">Transcription</keyword>
<reference evidence="6 7" key="1">
    <citation type="journal article" date="2013" name="PLoS ONE">
        <title>Genomic Analysis by Deep Sequencing of the Probiotic Lactobacillus brevis KB290 Harboring Nine Plasmids Reveals Genomic Stability.</title>
        <authorList>
            <person name="Fukao M."/>
            <person name="Oshima K."/>
            <person name="Morita H."/>
            <person name="Toh H."/>
            <person name="Suda W."/>
            <person name="Kim S.W."/>
            <person name="Suzuki S."/>
            <person name="Yakabe T."/>
            <person name="Hattori M."/>
            <person name="Yajima N."/>
        </authorList>
    </citation>
    <scope>NUCLEOTIDE SEQUENCE [LARGE SCALE GENOMIC DNA]</scope>
    <source>
        <strain evidence="6 7">KB290</strain>
    </source>
</reference>
<dbReference type="PROSITE" id="PS50944">
    <property type="entry name" value="HTH_DTXR"/>
    <property type="match status" value="1"/>
</dbReference>
<dbReference type="PANTHER" id="PTHR33238:SF7">
    <property type="entry name" value="IRON-DEPENDENT TRANSCRIPTIONAL REGULATOR"/>
    <property type="match status" value="1"/>
</dbReference>
<keyword evidence="2" id="KW-0805">Transcription regulation</keyword>
<feature type="domain" description="HTH dtxR-type" evidence="5">
    <location>
        <begin position="22"/>
        <end position="76"/>
    </location>
</feature>
<protein>
    <submittedName>
        <fullName evidence="6">Metal-Dependent transcriptional regulator</fullName>
    </submittedName>
</protein>
<evidence type="ECO:0000256" key="2">
    <source>
        <dbReference type="ARBA" id="ARBA00023015"/>
    </source>
</evidence>